<comment type="caution">
    <text evidence="2">The sequence shown here is derived from an EMBL/GenBank/DDBJ whole genome shotgun (WGS) entry which is preliminary data.</text>
</comment>
<dbReference type="SMART" id="SM00418">
    <property type="entry name" value="HTH_ARSR"/>
    <property type="match status" value="1"/>
</dbReference>
<dbReference type="InterPro" id="IPR036388">
    <property type="entry name" value="WH-like_DNA-bd_sf"/>
</dbReference>
<reference evidence="2 3" key="1">
    <citation type="submission" date="2018-09" db="EMBL/GenBank/DDBJ databases">
        <authorList>
            <person name="Zhu H."/>
        </authorList>
    </citation>
    <scope>NUCLEOTIDE SEQUENCE [LARGE SCALE GENOMIC DNA]</scope>
    <source>
        <strain evidence="2 3">K1W22B-8</strain>
    </source>
</reference>
<evidence type="ECO:0000313" key="3">
    <source>
        <dbReference type="Proteomes" id="UP000284605"/>
    </source>
</evidence>
<dbReference type="PANTHER" id="PTHR38600:SF2">
    <property type="entry name" value="SLL0088 PROTEIN"/>
    <property type="match status" value="1"/>
</dbReference>
<dbReference type="Proteomes" id="UP000284605">
    <property type="component" value="Unassembled WGS sequence"/>
</dbReference>
<dbReference type="EMBL" id="QYUK01000011">
    <property type="protein sequence ID" value="RJF89707.1"/>
    <property type="molecule type" value="Genomic_DNA"/>
</dbReference>
<dbReference type="AlphaFoldDB" id="A0A418WI36"/>
<dbReference type="CDD" id="cd00090">
    <property type="entry name" value="HTH_ARSR"/>
    <property type="match status" value="1"/>
</dbReference>
<evidence type="ECO:0000313" key="2">
    <source>
        <dbReference type="EMBL" id="RJF89707.1"/>
    </source>
</evidence>
<organism evidence="2 3">
    <name type="scientific">Oleomonas cavernae</name>
    <dbReference type="NCBI Taxonomy" id="2320859"/>
    <lineage>
        <taxon>Bacteria</taxon>
        <taxon>Pseudomonadati</taxon>
        <taxon>Pseudomonadota</taxon>
        <taxon>Alphaproteobacteria</taxon>
        <taxon>Acetobacterales</taxon>
        <taxon>Acetobacteraceae</taxon>
        <taxon>Oleomonas</taxon>
    </lineage>
</organism>
<keyword evidence="3" id="KW-1185">Reference proteome</keyword>
<dbReference type="InterPro" id="IPR036390">
    <property type="entry name" value="WH_DNA-bd_sf"/>
</dbReference>
<dbReference type="OrthoDB" id="7210994at2"/>
<dbReference type="SUPFAM" id="SSF46785">
    <property type="entry name" value="Winged helix' DNA-binding domain"/>
    <property type="match status" value="1"/>
</dbReference>
<accession>A0A418WI36</accession>
<dbReference type="PRINTS" id="PR00778">
    <property type="entry name" value="HTHARSR"/>
</dbReference>
<dbReference type="InterPro" id="IPR011991">
    <property type="entry name" value="ArsR-like_HTH"/>
</dbReference>
<gene>
    <name evidence="2" type="ORF">D3874_24320</name>
</gene>
<dbReference type="GO" id="GO:0003700">
    <property type="term" value="F:DNA-binding transcription factor activity"/>
    <property type="evidence" value="ECO:0007669"/>
    <property type="project" value="InterPro"/>
</dbReference>
<dbReference type="Gene3D" id="1.10.10.10">
    <property type="entry name" value="Winged helix-like DNA-binding domain superfamily/Winged helix DNA-binding domain"/>
    <property type="match status" value="1"/>
</dbReference>
<name>A0A418WI36_9PROT</name>
<dbReference type="RefSeq" id="WP_119781854.1">
    <property type="nucleotide sequence ID" value="NZ_QYUK01000011.1"/>
</dbReference>
<dbReference type="PROSITE" id="PS50987">
    <property type="entry name" value="HTH_ARSR_2"/>
    <property type="match status" value="1"/>
</dbReference>
<dbReference type="InterPro" id="IPR001845">
    <property type="entry name" value="HTH_ArsR_DNA-bd_dom"/>
</dbReference>
<dbReference type="NCBIfam" id="NF033788">
    <property type="entry name" value="HTH_metalloreg"/>
    <property type="match status" value="1"/>
</dbReference>
<proteinExistence type="predicted"/>
<dbReference type="Pfam" id="PF01022">
    <property type="entry name" value="HTH_5"/>
    <property type="match status" value="1"/>
</dbReference>
<dbReference type="PANTHER" id="PTHR38600">
    <property type="entry name" value="TRANSCRIPTIONAL REGULATORY PROTEIN"/>
    <property type="match status" value="1"/>
</dbReference>
<protein>
    <submittedName>
        <fullName evidence="2">ArsR family transcriptional regulator</fullName>
    </submittedName>
</protein>
<feature type="domain" description="HTH arsR-type" evidence="1">
    <location>
        <begin position="1"/>
        <end position="90"/>
    </location>
</feature>
<evidence type="ECO:0000259" key="1">
    <source>
        <dbReference type="PROSITE" id="PS50987"/>
    </source>
</evidence>
<sequence length="106" mass="11523">MPNLDATFSALADPTRRAILARLALGEATVMELAAPFAMTQPAVSRHLKVLEGAGLIIRRAEGTRRPCRLAPAGIEAIDQWLTMLREALARNYDRLDAVLAAMTPK</sequence>